<evidence type="ECO:0000313" key="3">
    <source>
        <dbReference type="Proteomes" id="UP000694406"/>
    </source>
</evidence>
<keyword evidence="3" id="KW-1185">Reference proteome</keyword>
<proteinExistence type="predicted"/>
<dbReference type="Proteomes" id="UP000694406">
    <property type="component" value="Unplaced"/>
</dbReference>
<reference evidence="2" key="2">
    <citation type="submission" date="2025-09" db="UniProtKB">
        <authorList>
            <consortium name="Ensembl"/>
        </authorList>
    </citation>
    <scope>IDENTIFICATION</scope>
</reference>
<sequence>MCFLDLIFCNKLTLFSLQLPLEKDLWDNHDLDGDRAEGDENKIPDRVNKNNCVGSSSSSSGPALNNQLKQLSLQCLKIKDGVCADK</sequence>
<reference evidence="2" key="1">
    <citation type="submission" date="2025-08" db="UniProtKB">
        <authorList>
            <consortium name="Ensembl"/>
        </authorList>
    </citation>
    <scope>IDENTIFICATION</scope>
</reference>
<dbReference type="AlphaFoldDB" id="A0A8C5S7Z0"/>
<dbReference type="Ensembl" id="ENSLLTT00000015211.1">
    <property type="protein sequence ID" value="ENSLLTP00000014636.1"/>
    <property type="gene ID" value="ENSLLTG00000011228.1"/>
</dbReference>
<organism evidence="2 3">
    <name type="scientific">Laticauda laticaudata</name>
    <name type="common">Blue-ringed sea krait</name>
    <name type="synonym">Blue-lipped sea krait</name>
    <dbReference type="NCBI Taxonomy" id="8630"/>
    <lineage>
        <taxon>Eukaryota</taxon>
        <taxon>Metazoa</taxon>
        <taxon>Chordata</taxon>
        <taxon>Craniata</taxon>
        <taxon>Vertebrata</taxon>
        <taxon>Euteleostomi</taxon>
        <taxon>Lepidosauria</taxon>
        <taxon>Squamata</taxon>
        <taxon>Bifurcata</taxon>
        <taxon>Unidentata</taxon>
        <taxon>Episquamata</taxon>
        <taxon>Toxicofera</taxon>
        <taxon>Serpentes</taxon>
        <taxon>Colubroidea</taxon>
        <taxon>Elapidae</taxon>
        <taxon>Laticaudinae</taxon>
        <taxon>Laticauda</taxon>
    </lineage>
</organism>
<evidence type="ECO:0000256" key="1">
    <source>
        <dbReference type="SAM" id="MobiDB-lite"/>
    </source>
</evidence>
<protein>
    <submittedName>
        <fullName evidence="2">Uncharacterized protein</fullName>
    </submittedName>
</protein>
<accession>A0A8C5S7Z0</accession>
<feature type="compositionally biased region" description="Basic and acidic residues" evidence="1">
    <location>
        <begin position="30"/>
        <end position="48"/>
    </location>
</feature>
<name>A0A8C5S7Z0_LATLA</name>
<evidence type="ECO:0000313" key="2">
    <source>
        <dbReference type="Ensembl" id="ENSLLTP00000014636.1"/>
    </source>
</evidence>
<feature type="region of interest" description="Disordered" evidence="1">
    <location>
        <begin position="30"/>
        <end position="64"/>
    </location>
</feature>